<sequence>MFLLLMLSSHCVFIHE</sequence>
<protein>
    <submittedName>
        <fullName evidence="1">Uncharacterized protein</fullName>
    </submittedName>
</protein>
<reference evidence="1" key="2">
    <citation type="journal article" date="2015" name="Fish Shellfish Immunol.">
        <title>Early steps in the European eel (Anguilla anguilla)-Vibrio vulnificus interaction in the gills: Role of the RtxA13 toxin.</title>
        <authorList>
            <person name="Callol A."/>
            <person name="Pajuelo D."/>
            <person name="Ebbesson L."/>
            <person name="Teles M."/>
            <person name="MacKenzie S."/>
            <person name="Amaro C."/>
        </authorList>
    </citation>
    <scope>NUCLEOTIDE SEQUENCE</scope>
</reference>
<proteinExistence type="predicted"/>
<name>A0A0E9PWK0_ANGAN</name>
<dbReference type="AlphaFoldDB" id="A0A0E9PWK0"/>
<reference evidence="1" key="1">
    <citation type="submission" date="2014-11" db="EMBL/GenBank/DDBJ databases">
        <authorList>
            <person name="Amaro Gonzalez C."/>
        </authorList>
    </citation>
    <scope>NUCLEOTIDE SEQUENCE</scope>
</reference>
<evidence type="ECO:0000313" key="1">
    <source>
        <dbReference type="EMBL" id="JAH08996.1"/>
    </source>
</evidence>
<dbReference type="EMBL" id="GBXM01099581">
    <property type="protein sequence ID" value="JAH08996.1"/>
    <property type="molecule type" value="Transcribed_RNA"/>
</dbReference>
<accession>A0A0E9PWK0</accession>
<organism evidence="1">
    <name type="scientific">Anguilla anguilla</name>
    <name type="common">European freshwater eel</name>
    <name type="synonym">Muraena anguilla</name>
    <dbReference type="NCBI Taxonomy" id="7936"/>
    <lineage>
        <taxon>Eukaryota</taxon>
        <taxon>Metazoa</taxon>
        <taxon>Chordata</taxon>
        <taxon>Craniata</taxon>
        <taxon>Vertebrata</taxon>
        <taxon>Euteleostomi</taxon>
        <taxon>Actinopterygii</taxon>
        <taxon>Neopterygii</taxon>
        <taxon>Teleostei</taxon>
        <taxon>Anguilliformes</taxon>
        <taxon>Anguillidae</taxon>
        <taxon>Anguilla</taxon>
    </lineage>
</organism>